<proteinExistence type="predicted"/>
<feature type="domain" description="Transcription regulator PadR N-terminal" evidence="2">
    <location>
        <begin position="14"/>
        <end position="83"/>
    </location>
</feature>
<dbReference type="EMBL" id="VSFG01000007">
    <property type="protein sequence ID" value="TYB42772.1"/>
    <property type="molecule type" value="Genomic_DNA"/>
</dbReference>
<dbReference type="InterPro" id="IPR036388">
    <property type="entry name" value="WH-like_DNA-bd_sf"/>
</dbReference>
<evidence type="ECO:0000313" key="3">
    <source>
        <dbReference type="EMBL" id="TYB42772.1"/>
    </source>
</evidence>
<dbReference type="AlphaFoldDB" id="A0A5D0NEH5"/>
<dbReference type="SUPFAM" id="SSF46785">
    <property type="entry name" value="Winged helix' DNA-binding domain"/>
    <property type="match status" value="1"/>
</dbReference>
<dbReference type="Pfam" id="PF03551">
    <property type="entry name" value="PadR"/>
    <property type="match status" value="1"/>
</dbReference>
<dbReference type="InterPro" id="IPR005149">
    <property type="entry name" value="Tscrpt_reg_PadR_N"/>
</dbReference>
<organism evidence="3 4">
    <name type="scientific">Actinomadura chibensis</name>
    <dbReference type="NCBI Taxonomy" id="392828"/>
    <lineage>
        <taxon>Bacteria</taxon>
        <taxon>Bacillati</taxon>
        <taxon>Actinomycetota</taxon>
        <taxon>Actinomycetes</taxon>
        <taxon>Streptosporangiales</taxon>
        <taxon>Thermomonosporaceae</taxon>
        <taxon>Actinomadura</taxon>
    </lineage>
</organism>
<evidence type="ECO:0000259" key="2">
    <source>
        <dbReference type="Pfam" id="PF03551"/>
    </source>
</evidence>
<evidence type="ECO:0000256" key="1">
    <source>
        <dbReference type="SAM" id="MobiDB-lite"/>
    </source>
</evidence>
<name>A0A5D0NEH5_9ACTN</name>
<comment type="caution">
    <text evidence="3">The sequence shown here is derived from an EMBL/GenBank/DDBJ whole genome shotgun (WGS) entry which is preliminary data.</text>
</comment>
<accession>A0A5D0NEH5</accession>
<dbReference type="RefSeq" id="WP_083980630.1">
    <property type="nucleotide sequence ID" value="NZ_VSFG01000007.1"/>
</dbReference>
<dbReference type="Proteomes" id="UP000323380">
    <property type="component" value="Unassembled WGS sequence"/>
</dbReference>
<dbReference type="Gene3D" id="1.10.10.10">
    <property type="entry name" value="Winged helix-like DNA-binding domain superfamily/Winged helix DNA-binding domain"/>
    <property type="match status" value="1"/>
</dbReference>
<dbReference type="InterPro" id="IPR052509">
    <property type="entry name" value="Metal_resp_DNA-bind_regulator"/>
</dbReference>
<feature type="region of interest" description="Disordered" evidence="1">
    <location>
        <begin position="181"/>
        <end position="229"/>
    </location>
</feature>
<dbReference type="PANTHER" id="PTHR33169">
    <property type="entry name" value="PADR-FAMILY TRANSCRIPTIONAL REGULATOR"/>
    <property type="match status" value="1"/>
</dbReference>
<dbReference type="InterPro" id="IPR036390">
    <property type="entry name" value="WH_DNA-bd_sf"/>
</dbReference>
<keyword evidence="4" id="KW-1185">Reference proteome</keyword>
<gene>
    <name evidence="3" type="ORF">FXF69_28745</name>
</gene>
<reference evidence="3 4" key="1">
    <citation type="submission" date="2019-08" db="EMBL/GenBank/DDBJ databases">
        <title>Actinomadura sp. nov. CYP1-5 isolated from mountain soil.</title>
        <authorList>
            <person name="Songsumanus A."/>
            <person name="Kuncharoen N."/>
            <person name="Kudo T."/>
            <person name="Yuki M."/>
            <person name="Igarashi Y."/>
            <person name="Tanasupawat S."/>
        </authorList>
    </citation>
    <scope>NUCLEOTIDE SEQUENCE [LARGE SCALE GENOMIC DNA]</scope>
    <source>
        <strain evidence="3 4">JCM 14158</strain>
    </source>
</reference>
<dbReference type="PANTHER" id="PTHR33169:SF14">
    <property type="entry name" value="TRANSCRIPTIONAL REGULATOR RV3488"/>
    <property type="match status" value="1"/>
</dbReference>
<sequence length="229" mass="25018">MSATRLLVLGGVRRAGRAHGYEVRRDLISWGSDEWAHVNPGSIYHALRQLAKEGMLRAHDVEESDAGPPHTDYEITQEGREEFLRLLRCALATVDIRHPEMLTAGLGFLTELPRAEAVALLRRRLDGLADWRSSVAPHLAEQDPDDHHRELLGWWVHSADAATAWTRRLIERLESGAYVMADDRGSSPSGSAPPGSASGSAPESAGSVAGSPGSPVSLQPPRRRRTSMK</sequence>
<protein>
    <submittedName>
        <fullName evidence="3">PadR family transcriptional regulator</fullName>
    </submittedName>
</protein>
<dbReference type="STRING" id="1220554.GCA_001552135_02606"/>
<feature type="compositionally biased region" description="Low complexity" evidence="1">
    <location>
        <begin position="186"/>
        <end position="217"/>
    </location>
</feature>
<evidence type="ECO:0000313" key="4">
    <source>
        <dbReference type="Proteomes" id="UP000323380"/>
    </source>
</evidence>